<proteinExistence type="predicted"/>
<comment type="caution">
    <text evidence="1">The sequence shown here is derived from an EMBL/GenBank/DDBJ whole genome shotgun (WGS) entry which is preliminary data.</text>
</comment>
<accession>A0A2S3U6T5</accession>
<dbReference type="AlphaFoldDB" id="A0A2S3U6T5"/>
<reference evidence="1 2" key="1">
    <citation type="submission" date="2017-06" db="EMBL/GenBank/DDBJ databases">
        <title>Genome sequence of Lactobacillus plantarum subsp. plantarum strain SRCM101258.</title>
        <authorList>
            <person name="Cho S.H."/>
        </authorList>
    </citation>
    <scope>NUCLEOTIDE SEQUENCE [LARGE SCALE GENOMIC DNA]</scope>
    <source>
        <strain evidence="1 2">SRCM101258</strain>
    </source>
</reference>
<evidence type="ECO:0000313" key="2">
    <source>
        <dbReference type="Proteomes" id="UP000236990"/>
    </source>
</evidence>
<protein>
    <submittedName>
        <fullName evidence="1">Uncharacterized protein</fullName>
    </submittedName>
</protein>
<evidence type="ECO:0000313" key="1">
    <source>
        <dbReference type="EMBL" id="POD85095.1"/>
    </source>
</evidence>
<dbReference type="Proteomes" id="UP000236990">
    <property type="component" value="Unassembled WGS sequence"/>
</dbReference>
<name>A0A2S3U6T5_LACPN</name>
<dbReference type="EMBL" id="NKCZ01000099">
    <property type="protein sequence ID" value="POD85095.1"/>
    <property type="molecule type" value="Genomic_DNA"/>
</dbReference>
<organism evidence="1 2">
    <name type="scientific">Lactiplantibacillus plantarum subsp. plantarum</name>
    <dbReference type="NCBI Taxonomy" id="337330"/>
    <lineage>
        <taxon>Bacteria</taxon>
        <taxon>Bacillati</taxon>
        <taxon>Bacillota</taxon>
        <taxon>Bacilli</taxon>
        <taxon>Lactobacillales</taxon>
        <taxon>Lactobacillaceae</taxon>
        <taxon>Lactiplantibacillus</taxon>
    </lineage>
</organism>
<gene>
    <name evidence="1" type="ORF">S101258_01551</name>
</gene>
<sequence length="46" mass="5113">MQKMNRKINVQRGSLSAADLAFWAAAQRAKQKYAKTLQMLKASDGS</sequence>
<dbReference type="RefSeq" id="WP_003640607.1">
    <property type="nucleotide sequence ID" value="NZ_BJVM01000001.1"/>
</dbReference>